<name>A0ABS6MVT5_9GAMM</name>
<evidence type="ECO:0000256" key="2">
    <source>
        <dbReference type="ARBA" id="ARBA00022490"/>
    </source>
</evidence>
<keyword evidence="2 8" id="KW-0963">Cytoplasm</keyword>
<dbReference type="RefSeq" id="WP_217681393.1">
    <property type="nucleotide sequence ID" value="NZ_JAHRGL010000019.1"/>
</dbReference>
<organism evidence="10 11">
    <name type="scientific">Geopseudomonas aromaticivorans</name>
    <dbReference type="NCBI Taxonomy" id="2849492"/>
    <lineage>
        <taxon>Bacteria</taxon>
        <taxon>Pseudomonadati</taxon>
        <taxon>Pseudomonadota</taxon>
        <taxon>Gammaproteobacteria</taxon>
        <taxon>Pseudomonadales</taxon>
        <taxon>Pseudomonadaceae</taxon>
        <taxon>Geopseudomonas</taxon>
    </lineage>
</organism>
<dbReference type="InterPro" id="IPR015262">
    <property type="entry name" value="tRNA_Ile_lys_synt_subst-bd"/>
</dbReference>
<protein>
    <recommendedName>
        <fullName evidence="8">tRNA(Ile)-lysidine synthase</fullName>
        <ecNumber evidence="8">6.3.4.19</ecNumber>
    </recommendedName>
    <alternativeName>
        <fullName evidence="8">tRNA(Ile)-2-lysyl-cytidine synthase</fullName>
    </alternativeName>
    <alternativeName>
        <fullName evidence="8">tRNA(Ile)-lysidine synthetase</fullName>
    </alternativeName>
</protein>
<comment type="subcellular location">
    <subcellularLocation>
        <location evidence="1 8">Cytoplasm</location>
    </subcellularLocation>
</comment>
<evidence type="ECO:0000256" key="4">
    <source>
        <dbReference type="ARBA" id="ARBA00022694"/>
    </source>
</evidence>
<evidence type="ECO:0000256" key="7">
    <source>
        <dbReference type="ARBA" id="ARBA00048539"/>
    </source>
</evidence>
<comment type="similarity">
    <text evidence="8">Belongs to the tRNA(Ile)-lysidine synthase family.</text>
</comment>
<sequence length="438" mass="48089">MSLESRLLHLLEPWLNAPAWRIAFSGGVDSTVLLHLLARLRERQALPPISAIHVHHGLQAVADAWVTHCRAQCAALGIPLEVRHVRVAGGASVERAAREARYAVFAELLGEGELLLLAQHRDDQAETLLLRLLRGAGVRGLAAMPTSRPLAAGVLLRPLLGISRAELEAWAHAQQLQWVEDPSNTDITLARNFLRREILPRLSNHWPAASAVLARDAEQLAEADGLLGELAALDLQAADTPAQPDWLGLPSLELASLQVLSAARQRNALRHWLRPLTLLPEREHWAGWVDLRDAGAAATPRWRLAGGELQRHGGRLWWLSGDWLHAPEGRAIDWLDPAQPLELPGNGRVWLDGQPPAMPLQVRYRQGGEMLELLGRGHRDLKRLLQESGLPPFVRGRLPLLYAGSQLIALANLPQLKLAARAGLQLHWQPPTGGPGLS</sequence>
<feature type="binding site" evidence="8">
    <location>
        <begin position="25"/>
        <end position="30"/>
    </location>
    <ligand>
        <name>ATP</name>
        <dbReference type="ChEBI" id="CHEBI:30616"/>
    </ligand>
</feature>
<dbReference type="Pfam" id="PF11734">
    <property type="entry name" value="TilS_C"/>
    <property type="match status" value="1"/>
</dbReference>
<dbReference type="InterPro" id="IPR012795">
    <property type="entry name" value="tRNA_Ile_lys_synt_N"/>
</dbReference>
<comment type="function">
    <text evidence="8">Ligates lysine onto the cytidine present at position 34 of the AUA codon-specific tRNA(Ile) that contains the anticodon CAU, in an ATP-dependent manner. Cytidine is converted to lysidine, thus changing the amino acid specificity of the tRNA from methionine to isoleucine.</text>
</comment>
<gene>
    <name evidence="8 10" type="primary">tilS</name>
    <name evidence="10" type="ORF">KRX52_08970</name>
</gene>
<dbReference type="PANTHER" id="PTHR43033">
    <property type="entry name" value="TRNA(ILE)-LYSIDINE SYNTHASE-RELATED"/>
    <property type="match status" value="1"/>
</dbReference>
<evidence type="ECO:0000313" key="10">
    <source>
        <dbReference type="EMBL" id="MBV2132931.1"/>
    </source>
</evidence>
<reference evidence="10 11" key="1">
    <citation type="submission" date="2021-06" db="EMBL/GenBank/DDBJ databases">
        <title>Differences between aerobic and microaerobic xylene degrading microbial communities.</title>
        <authorList>
            <person name="Banerjee S."/>
            <person name="Tancsics A."/>
        </authorList>
    </citation>
    <scope>NUCLEOTIDE SEQUENCE [LARGE SCALE GENOMIC DNA]</scope>
    <source>
        <strain evidence="10 11">MAP12</strain>
    </source>
</reference>
<dbReference type="CDD" id="cd01992">
    <property type="entry name" value="TilS_N"/>
    <property type="match status" value="1"/>
</dbReference>
<keyword evidence="6 8" id="KW-0067">ATP-binding</keyword>
<dbReference type="Proteomes" id="UP000813068">
    <property type="component" value="Unassembled WGS sequence"/>
</dbReference>
<comment type="catalytic activity">
    <reaction evidence="7 8">
        <text>cytidine(34) in tRNA(Ile2) + L-lysine + ATP = lysidine(34) in tRNA(Ile2) + AMP + diphosphate + H(+)</text>
        <dbReference type="Rhea" id="RHEA:43744"/>
        <dbReference type="Rhea" id="RHEA-COMP:10625"/>
        <dbReference type="Rhea" id="RHEA-COMP:10670"/>
        <dbReference type="ChEBI" id="CHEBI:15378"/>
        <dbReference type="ChEBI" id="CHEBI:30616"/>
        <dbReference type="ChEBI" id="CHEBI:32551"/>
        <dbReference type="ChEBI" id="CHEBI:33019"/>
        <dbReference type="ChEBI" id="CHEBI:82748"/>
        <dbReference type="ChEBI" id="CHEBI:83665"/>
        <dbReference type="ChEBI" id="CHEBI:456215"/>
        <dbReference type="EC" id="6.3.4.19"/>
    </reaction>
</comment>
<keyword evidence="11" id="KW-1185">Reference proteome</keyword>
<dbReference type="Pfam" id="PF09179">
    <property type="entry name" value="TilS"/>
    <property type="match status" value="1"/>
</dbReference>
<dbReference type="InterPro" id="IPR012094">
    <property type="entry name" value="tRNA_Ile_lys_synt"/>
</dbReference>
<comment type="caution">
    <text evidence="10">The sequence shown here is derived from an EMBL/GenBank/DDBJ whole genome shotgun (WGS) entry which is preliminary data.</text>
</comment>
<dbReference type="Pfam" id="PF01171">
    <property type="entry name" value="ATP_bind_3"/>
    <property type="match status" value="1"/>
</dbReference>
<evidence type="ECO:0000259" key="9">
    <source>
        <dbReference type="SMART" id="SM00977"/>
    </source>
</evidence>
<dbReference type="NCBIfam" id="TIGR02432">
    <property type="entry name" value="lysidine_TilS_N"/>
    <property type="match status" value="1"/>
</dbReference>
<proteinExistence type="inferred from homology"/>
<keyword evidence="3 8" id="KW-0436">Ligase</keyword>
<dbReference type="InterPro" id="IPR012796">
    <property type="entry name" value="Lysidine-tRNA-synth_C"/>
</dbReference>
<dbReference type="EC" id="6.3.4.19" evidence="8"/>
<evidence type="ECO:0000256" key="8">
    <source>
        <dbReference type="HAMAP-Rule" id="MF_01161"/>
    </source>
</evidence>
<dbReference type="HAMAP" id="MF_01161">
    <property type="entry name" value="tRNA_Ile_lys_synt"/>
    <property type="match status" value="1"/>
</dbReference>
<dbReference type="PANTHER" id="PTHR43033:SF1">
    <property type="entry name" value="TRNA(ILE)-LYSIDINE SYNTHASE-RELATED"/>
    <property type="match status" value="1"/>
</dbReference>
<dbReference type="SMART" id="SM00977">
    <property type="entry name" value="TilS_C"/>
    <property type="match status" value="1"/>
</dbReference>
<evidence type="ECO:0000256" key="6">
    <source>
        <dbReference type="ARBA" id="ARBA00022840"/>
    </source>
</evidence>
<evidence type="ECO:0000256" key="5">
    <source>
        <dbReference type="ARBA" id="ARBA00022741"/>
    </source>
</evidence>
<dbReference type="InterPro" id="IPR011063">
    <property type="entry name" value="TilS/TtcA_N"/>
</dbReference>
<dbReference type="NCBIfam" id="TIGR02433">
    <property type="entry name" value="lysidine_TilS_C"/>
    <property type="match status" value="1"/>
</dbReference>
<keyword evidence="5 8" id="KW-0547">Nucleotide-binding</keyword>
<comment type="domain">
    <text evidence="8">The N-terminal region contains the highly conserved SGGXDS motif, predicted to be a P-loop motif involved in ATP binding.</text>
</comment>
<dbReference type="GO" id="GO:0032267">
    <property type="term" value="F:tRNA(Ile)-lysidine synthase activity"/>
    <property type="evidence" value="ECO:0007669"/>
    <property type="project" value="UniProtKB-EC"/>
</dbReference>
<evidence type="ECO:0000256" key="3">
    <source>
        <dbReference type="ARBA" id="ARBA00022598"/>
    </source>
</evidence>
<accession>A0ABS6MVT5</accession>
<dbReference type="EMBL" id="JAHRGL010000019">
    <property type="protein sequence ID" value="MBV2132931.1"/>
    <property type="molecule type" value="Genomic_DNA"/>
</dbReference>
<keyword evidence="4 8" id="KW-0819">tRNA processing</keyword>
<evidence type="ECO:0000313" key="11">
    <source>
        <dbReference type="Proteomes" id="UP000813068"/>
    </source>
</evidence>
<feature type="domain" description="Lysidine-tRNA(Ile) synthetase C-terminal" evidence="9">
    <location>
        <begin position="360"/>
        <end position="428"/>
    </location>
</feature>
<evidence type="ECO:0000256" key="1">
    <source>
        <dbReference type="ARBA" id="ARBA00004496"/>
    </source>
</evidence>